<dbReference type="Gene3D" id="1.20.1250.20">
    <property type="entry name" value="MFS general substrate transporter like domains"/>
    <property type="match status" value="1"/>
</dbReference>
<dbReference type="SUPFAM" id="SSF103473">
    <property type="entry name" value="MFS general substrate transporter"/>
    <property type="match status" value="1"/>
</dbReference>
<dbReference type="VEuPathDB" id="FungiDB:PV07_01248"/>
<accession>A0A0D2CXA0</accession>
<dbReference type="FunFam" id="1.20.1250.20:FF:000011">
    <property type="entry name" value="MFS multidrug transporter, putative"/>
    <property type="match status" value="1"/>
</dbReference>
<comment type="subcellular location">
    <subcellularLocation>
        <location evidence="1">Membrane</location>
        <topology evidence="1">Multi-pass membrane protein</topology>
    </subcellularLocation>
</comment>
<gene>
    <name evidence="8" type="ORF">PV07_01248</name>
</gene>
<evidence type="ECO:0000256" key="2">
    <source>
        <dbReference type="ARBA" id="ARBA00022692"/>
    </source>
</evidence>
<dbReference type="AlphaFoldDB" id="A0A0D2CXA0"/>
<dbReference type="CDD" id="cd17323">
    <property type="entry name" value="MFS_Tpo1_MDR_like"/>
    <property type="match status" value="1"/>
</dbReference>
<keyword evidence="3 6" id="KW-1133">Transmembrane helix</keyword>
<dbReference type="RefSeq" id="XP_016254686.1">
    <property type="nucleotide sequence ID" value="XM_016387758.1"/>
</dbReference>
<feature type="transmembrane region" description="Helical" evidence="6">
    <location>
        <begin position="174"/>
        <end position="198"/>
    </location>
</feature>
<feature type="transmembrane region" description="Helical" evidence="6">
    <location>
        <begin position="337"/>
        <end position="362"/>
    </location>
</feature>
<feature type="transmembrane region" description="Helical" evidence="6">
    <location>
        <begin position="449"/>
        <end position="468"/>
    </location>
</feature>
<evidence type="ECO:0000313" key="8">
    <source>
        <dbReference type="EMBL" id="KIW34470.1"/>
    </source>
</evidence>
<dbReference type="InterPro" id="IPR011701">
    <property type="entry name" value="MFS"/>
</dbReference>
<feature type="region of interest" description="Disordered" evidence="5">
    <location>
        <begin position="103"/>
        <end position="126"/>
    </location>
</feature>
<dbReference type="PANTHER" id="PTHR23502">
    <property type="entry name" value="MAJOR FACILITATOR SUPERFAMILY"/>
    <property type="match status" value="1"/>
</dbReference>
<reference evidence="8 9" key="1">
    <citation type="submission" date="2015-01" db="EMBL/GenBank/DDBJ databases">
        <title>The Genome Sequence of Cladophialophora immunda CBS83496.</title>
        <authorList>
            <consortium name="The Broad Institute Genomics Platform"/>
            <person name="Cuomo C."/>
            <person name="de Hoog S."/>
            <person name="Gorbushina A."/>
            <person name="Stielow B."/>
            <person name="Teixiera M."/>
            <person name="Abouelleil A."/>
            <person name="Chapman S.B."/>
            <person name="Priest M."/>
            <person name="Young S.K."/>
            <person name="Wortman J."/>
            <person name="Nusbaum C."/>
            <person name="Birren B."/>
        </authorList>
    </citation>
    <scope>NUCLEOTIDE SEQUENCE [LARGE SCALE GENOMIC DNA]</scope>
    <source>
        <strain evidence="8 9">CBS 83496</strain>
    </source>
</reference>
<evidence type="ECO:0000256" key="4">
    <source>
        <dbReference type="ARBA" id="ARBA00023136"/>
    </source>
</evidence>
<dbReference type="GO" id="GO:1990961">
    <property type="term" value="P:xenobiotic detoxification by transmembrane export across the plasma membrane"/>
    <property type="evidence" value="ECO:0007669"/>
    <property type="project" value="TreeGrafter"/>
</dbReference>
<dbReference type="STRING" id="569365.A0A0D2CXA0"/>
<evidence type="ECO:0000256" key="6">
    <source>
        <dbReference type="SAM" id="Phobius"/>
    </source>
</evidence>
<feature type="transmembrane region" description="Helical" evidence="6">
    <location>
        <begin position="514"/>
        <end position="538"/>
    </location>
</feature>
<name>A0A0D2CXA0_9EURO</name>
<evidence type="ECO:0000256" key="5">
    <source>
        <dbReference type="SAM" id="MobiDB-lite"/>
    </source>
</evidence>
<dbReference type="HOGENOM" id="CLU_008455_11_6_1"/>
<organism evidence="8 9">
    <name type="scientific">Cladophialophora immunda</name>
    <dbReference type="NCBI Taxonomy" id="569365"/>
    <lineage>
        <taxon>Eukaryota</taxon>
        <taxon>Fungi</taxon>
        <taxon>Dikarya</taxon>
        <taxon>Ascomycota</taxon>
        <taxon>Pezizomycotina</taxon>
        <taxon>Eurotiomycetes</taxon>
        <taxon>Chaetothyriomycetidae</taxon>
        <taxon>Chaetothyriales</taxon>
        <taxon>Herpotrichiellaceae</taxon>
        <taxon>Cladophialophora</taxon>
    </lineage>
</organism>
<evidence type="ECO:0000256" key="1">
    <source>
        <dbReference type="ARBA" id="ARBA00004141"/>
    </source>
</evidence>
<feature type="transmembrane region" description="Helical" evidence="6">
    <location>
        <begin position="242"/>
        <end position="263"/>
    </location>
</feature>
<evidence type="ECO:0000259" key="7">
    <source>
        <dbReference type="PROSITE" id="PS50850"/>
    </source>
</evidence>
<keyword evidence="9" id="KW-1185">Reference proteome</keyword>
<feature type="transmembrane region" description="Helical" evidence="6">
    <location>
        <begin position="303"/>
        <end position="325"/>
    </location>
</feature>
<proteinExistence type="predicted"/>
<feature type="transmembrane region" description="Helical" evidence="6">
    <location>
        <begin position="489"/>
        <end position="508"/>
    </location>
</feature>
<feature type="transmembrane region" description="Helical" evidence="6">
    <location>
        <begin position="581"/>
        <end position="602"/>
    </location>
</feature>
<sequence>MEDLFRDTVVGQILRLVTGRRILQYPEERDPSIWQRYLNVEKSANMAIHGTTATPQQEKELSSASSSDPPTPPTEEKQQQRETPSNYDQTTIPAEAKEQLDLTSAPRHPDPHFQGPSRRSSGSASTVNEFENVLVNTLSGTRVDPERGRDADIVDWYGPDDPENPRNWGRFKKIWVTFEICLLTFSVYIGSSIYSAGILDVSKDFGVSRVAATLGLTLFVLGYGVGPMFLSPLSELPQTGRGPIYIGTLALFVILQVPTALATNFGMLMAFRFITGFVGSPPLATGGATIGDMYSPSKRTYGMAVWGIGAVCGPTMGPLVGGFAAESEGWTWTIWELMWLSGFTLVLLLFLMPETSSANILYRRTMRLRKLTGNQKLMCEPQLIGEQMTAREIVMMTLVRPFLLCFTEPMVFLLNMYIALIYGLLYIWFESFPIVFSGIYGFSLGLEGTAFLGILIGVLLTLPPFVWYQMKYIEPKFNDKGELQPEWRLPPSFVGAFAIPICLFWFGWSARPDIHWIMPIIGTAWFSVGAFLLFNSVLNYLADAYPAYAASVLAGNDFFRSSFGAGFPLFASAMYNNLGVGWASSTLGFLAIAFIPIPFFLFKYGERLRMKSRYAQKDY</sequence>
<protein>
    <recommendedName>
        <fullName evidence="7">Major facilitator superfamily (MFS) profile domain-containing protein</fullName>
    </recommendedName>
</protein>
<evidence type="ECO:0000256" key="3">
    <source>
        <dbReference type="ARBA" id="ARBA00022989"/>
    </source>
</evidence>
<dbReference type="GO" id="GO:0015244">
    <property type="term" value="F:fluconazole transmembrane transporter activity"/>
    <property type="evidence" value="ECO:0007669"/>
    <property type="project" value="TreeGrafter"/>
</dbReference>
<dbReference type="OrthoDB" id="3357846at2759"/>
<feature type="region of interest" description="Disordered" evidence="5">
    <location>
        <begin position="53"/>
        <end position="88"/>
    </location>
</feature>
<dbReference type="PANTHER" id="PTHR23502:SF23">
    <property type="entry name" value="FLUCONAZOLE RESISTANCE PROTEIN 1"/>
    <property type="match status" value="1"/>
</dbReference>
<keyword evidence="2 6" id="KW-0812">Transmembrane</keyword>
<dbReference type="Pfam" id="PF07690">
    <property type="entry name" value="MFS_1"/>
    <property type="match status" value="1"/>
</dbReference>
<dbReference type="EMBL" id="KN847040">
    <property type="protein sequence ID" value="KIW34470.1"/>
    <property type="molecule type" value="Genomic_DNA"/>
</dbReference>
<feature type="transmembrane region" description="Helical" evidence="6">
    <location>
        <begin position="269"/>
        <end position="291"/>
    </location>
</feature>
<feature type="transmembrane region" description="Helical" evidence="6">
    <location>
        <begin position="210"/>
        <end position="230"/>
    </location>
</feature>
<evidence type="ECO:0000313" key="9">
    <source>
        <dbReference type="Proteomes" id="UP000054466"/>
    </source>
</evidence>
<dbReference type="PROSITE" id="PS50850">
    <property type="entry name" value="MFS"/>
    <property type="match status" value="1"/>
</dbReference>
<feature type="domain" description="Major facilitator superfamily (MFS) profile" evidence="7">
    <location>
        <begin position="176"/>
        <end position="608"/>
    </location>
</feature>
<dbReference type="InterPro" id="IPR036259">
    <property type="entry name" value="MFS_trans_sf"/>
</dbReference>
<dbReference type="GeneID" id="27340442"/>
<keyword evidence="4 6" id="KW-0472">Membrane</keyword>
<dbReference type="Proteomes" id="UP000054466">
    <property type="component" value="Unassembled WGS sequence"/>
</dbReference>
<dbReference type="InterPro" id="IPR020846">
    <property type="entry name" value="MFS_dom"/>
</dbReference>
<dbReference type="GO" id="GO:0005886">
    <property type="term" value="C:plasma membrane"/>
    <property type="evidence" value="ECO:0007669"/>
    <property type="project" value="TreeGrafter"/>
</dbReference>
<feature type="compositionally biased region" description="Polar residues" evidence="5">
    <location>
        <begin position="117"/>
        <end position="126"/>
    </location>
</feature>